<dbReference type="InterPro" id="IPR003591">
    <property type="entry name" value="Leu-rich_rpt_typical-subtyp"/>
</dbReference>
<comment type="caution">
    <text evidence="3">The sequence shown here is derived from an EMBL/GenBank/DDBJ whole genome shotgun (WGS) entry which is preliminary data.</text>
</comment>
<dbReference type="SMART" id="SM00369">
    <property type="entry name" value="LRR_TYP"/>
    <property type="match status" value="4"/>
</dbReference>
<dbReference type="PANTHER" id="PTHR24366">
    <property type="entry name" value="IG(IMMUNOGLOBULIN) AND LRR(LEUCINE RICH REPEAT) DOMAINS"/>
    <property type="match status" value="1"/>
</dbReference>
<proteinExistence type="predicted"/>
<gene>
    <name evidence="3" type="ORF">CEXT_571901</name>
</gene>
<sequence>MTGNRISMLRSEDFKQVVDLRALRLRNNDIGQVDGDIFIYFRNNLMLLDLSQNKIHSLQGCVRFLSALISLNLEDNSIEGFEDDEFEGVNLLEILNLRRNRLTTLGSSLQKLVKLELLALNSNRLRTLGKEQIPANLQHLHLAAQLLDFPVCAPLTDTDPIPLPSNCPPPECRCFCTHDAQSTSCRWTAASLGLTRLPPSSAPPTDPSPQK</sequence>
<dbReference type="EMBL" id="BPLR01011673">
    <property type="protein sequence ID" value="GIY48090.1"/>
    <property type="molecule type" value="Genomic_DNA"/>
</dbReference>
<dbReference type="SUPFAM" id="SSF52058">
    <property type="entry name" value="L domain-like"/>
    <property type="match status" value="1"/>
</dbReference>
<dbReference type="Gene3D" id="3.80.10.10">
    <property type="entry name" value="Ribonuclease Inhibitor"/>
    <property type="match status" value="1"/>
</dbReference>
<evidence type="ECO:0000313" key="3">
    <source>
        <dbReference type="EMBL" id="GIY48090.1"/>
    </source>
</evidence>
<keyword evidence="1" id="KW-0433">Leucine-rich repeat</keyword>
<dbReference type="InterPro" id="IPR001611">
    <property type="entry name" value="Leu-rich_rpt"/>
</dbReference>
<dbReference type="Proteomes" id="UP001054945">
    <property type="component" value="Unassembled WGS sequence"/>
</dbReference>
<dbReference type="InterPro" id="IPR032675">
    <property type="entry name" value="LRR_dom_sf"/>
</dbReference>
<organism evidence="3 4">
    <name type="scientific">Caerostris extrusa</name>
    <name type="common">Bark spider</name>
    <name type="synonym">Caerostris bankana</name>
    <dbReference type="NCBI Taxonomy" id="172846"/>
    <lineage>
        <taxon>Eukaryota</taxon>
        <taxon>Metazoa</taxon>
        <taxon>Ecdysozoa</taxon>
        <taxon>Arthropoda</taxon>
        <taxon>Chelicerata</taxon>
        <taxon>Arachnida</taxon>
        <taxon>Araneae</taxon>
        <taxon>Araneomorphae</taxon>
        <taxon>Entelegynae</taxon>
        <taxon>Araneoidea</taxon>
        <taxon>Araneidae</taxon>
        <taxon>Caerostris</taxon>
    </lineage>
</organism>
<evidence type="ECO:0000313" key="4">
    <source>
        <dbReference type="Proteomes" id="UP001054945"/>
    </source>
</evidence>
<reference evidence="3 4" key="1">
    <citation type="submission" date="2021-06" db="EMBL/GenBank/DDBJ databases">
        <title>Caerostris extrusa draft genome.</title>
        <authorList>
            <person name="Kono N."/>
            <person name="Arakawa K."/>
        </authorList>
    </citation>
    <scope>NUCLEOTIDE SEQUENCE [LARGE SCALE GENOMIC DNA]</scope>
</reference>
<feature type="non-terminal residue" evidence="3">
    <location>
        <position position="211"/>
    </location>
</feature>
<dbReference type="AlphaFoldDB" id="A0AAV4TNR0"/>
<keyword evidence="2" id="KW-0677">Repeat</keyword>
<evidence type="ECO:0000256" key="1">
    <source>
        <dbReference type="ARBA" id="ARBA00022614"/>
    </source>
</evidence>
<dbReference type="PANTHER" id="PTHR24366:SF96">
    <property type="entry name" value="LEUCINE RICH REPEAT CONTAINING 53"/>
    <property type="match status" value="1"/>
</dbReference>
<name>A0AAV4TNR0_CAEEX</name>
<dbReference type="Pfam" id="PF13855">
    <property type="entry name" value="LRR_8"/>
    <property type="match status" value="1"/>
</dbReference>
<accession>A0AAV4TNR0</accession>
<protein>
    <submittedName>
        <fullName evidence="3">Uncharacterized protein</fullName>
    </submittedName>
</protein>
<evidence type="ECO:0000256" key="2">
    <source>
        <dbReference type="ARBA" id="ARBA00022737"/>
    </source>
</evidence>
<keyword evidence="4" id="KW-1185">Reference proteome</keyword>